<dbReference type="PANTHER" id="PTHR47926">
    <property type="entry name" value="PENTATRICOPEPTIDE REPEAT-CONTAINING PROTEIN"/>
    <property type="match status" value="1"/>
</dbReference>
<evidence type="ECO:0000256" key="2">
    <source>
        <dbReference type="PROSITE-ProRule" id="PRU00708"/>
    </source>
</evidence>
<dbReference type="Pfam" id="PF14432">
    <property type="entry name" value="DYW_deaminase"/>
    <property type="match status" value="1"/>
</dbReference>
<dbReference type="Proteomes" id="UP001412067">
    <property type="component" value="Unassembled WGS sequence"/>
</dbReference>
<evidence type="ECO:0000313" key="4">
    <source>
        <dbReference type="EMBL" id="KAK8943703.1"/>
    </source>
</evidence>
<sequence>MGDSTRLATMGFALPIKAETSDAFLRQVHALAAKTGTDACTFFTGKILLLAAVTLANGLDYARHILEDFTSPNAFMFNTVIRGFAESAQPHLSFRSYAQMKRRALSPDSFSFAFLLKAAANSGSLYAGAQLHSHVTHHGLDHHLYVATTLVSMYAECGCFSSAKNAFEELSHPNVVAWNAVVTAYFRSGDAHGAGNVFAQMPVRNITSWNLMLAGYIKAAEFGEAQRLFMEMERKDQVSWNTMIVGFSTHGHFEDAFIFFRGLMSEGIMPNEVSLTGVLPACAQMGAFESGKILHGLIQKTGMTSILPVANALLDMYARCGNIEMAWRVFCCDMAKKNNIVSWTSMISALAMQGHGEEALKLFREMVMVGIEPDWIVFVSALYACSHSGLVEEGLGLFRRMTEEYGIHPSVEHYGCMVDLYGRAGLLEKAYEFILEMPIKPNSVIWRTLLGACSIHGNVELAEDVKMRLAEFEPDDSSDHVLLSNAYAKAGKWSDVVDIRKSMSERSLRKDPGWSSVEVNKVIFRFIACEKLSSVREEASKKLEEIMLRLRMEGYMPQVANVLHDIEEEEKEDAVVRHSEKLAVGFGIARMGKGETIRIAKNLRICRDCHEVMKLISKVFEREILLRDRSRFHCFRDGSCLCGDFW</sequence>
<dbReference type="InterPro" id="IPR046960">
    <property type="entry name" value="PPR_At4g14850-like_plant"/>
</dbReference>
<dbReference type="PROSITE" id="PS51375">
    <property type="entry name" value="PPR"/>
    <property type="match status" value="4"/>
</dbReference>
<comment type="caution">
    <text evidence="4">The sequence shown here is derived from an EMBL/GenBank/DDBJ whole genome shotgun (WGS) entry which is preliminary data.</text>
</comment>
<feature type="repeat" description="PPR" evidence="2">
    <location>
        <begin position="73"/>
        <end position="107"/>
    </location>
</feature>
<feature type="repeat" description="PPR" evidence="2">
    <location>
        <begin position="205"/>
        <end position="235"/>
    </location>
</feature>
<feature type="repeat" description="PPR" evidence="2">
    <location>
        <begin position="236"/>
        <end position="270"/>
    </location>
</feature>
<evidence type="ECO:0000313" key="5">
    <source>
        <dbReference type="Proteomes" id="UP001412067"/>
    </source>
</evidence>
<proteinExistence type="predicted"/>
<keyword evidence="5" id="KW-1185">Reference proteome</keyword>
<protein>
    <submittedName>
        <fullName evidence="4">Pentatricopeptide repeat-containing protein</fullName>
    </submittedName>
</protein>
<organism evidence="4 5">
    <name type="scientific">Platanthera guangdongensis</name>
    <dbReference type="NCBI Taxonomy" id="2320717"/>
    <lineage>
        <taxon>Eukaryota</taxon>
        <taxon>Viridiplantae</taxon>
        <taxon>Streptophyta</taxon>
        <taxon>Embryophyta</taxon>
        <taxon>Tracheophyta</taxon>
        <taxon>Spermatophyta</taxon>
        <taxon>Magnoliopsida</taxon>
        <taxon>Liliopsida</taxon>
        <taxon>Asparagales</taxon>
        <taxon>Orchidaceae</taxon>
        <taxon>Orchidoideae</taxon>
        <taxon>Orchideae</taxon>
        <taxon>Orchidinae</taxon>
        <taxon>Platanthera</taxon>
    </lineage>
</organism>
<dbReference type="InterPro" id="IPR032867">
    <property type="entry name" value="DYW_dom"/>
</dbReference>
<accession>A0ABR2LKN6</accession>
<feature type="domain" description="DYW" evidence="3">
    <location>
        <begin position="554"/>
        <end position="646"/>
    </location>
</feature>
<dbReference type="EMBL" id="JBBWWR010000018">
    <property type="protein sequence ID" value="KAK8943703.1"/>
    <property type="molecule type" value="Genomic_DNA"/>
</dbReference>
<name>A0ABR2LKN6_9ASPA</name>
<dbReference type="Pfam" id="PF01535">
    <property type="entry name" value="PPR"/>
    <property type="match status" value="4"/>
</dbReference>
<dbReference type="PANTHER" id="PTHR47926:SF411">
    <property type="entry name" value="PENTATRICOPEPTIDE REPEAT-CONTAINING PROTEIN"/>
    <property type="match status" value="1"/>
</dbReference>
<dbReference type="Gene3D" id="1.25.40.10">
    <property type="entry name" value="Tetratricopeptide repeat domain"/>
    <property type="match status" value="4"/>
</dbReference>
<evidence type="ECO:0000259" key="3">
    <source>
        <dbReference type="Pfam" id="PF14432"/>
    </source>
</evidence>
<dbReference type="InterPro" id="IPR011990">
    <property type="entry name" value="TPR-like_helical_dom_sf"/>
</dbReference>
<reference evidence="4 5" key="1">
    <citation type="journal article" date="2022" name="Nat. Plants">
        <title>Genomes of leafy and leafless Platanthera orchids illuminate the evolution of mycoheterotrophy.</title>
        <authorList>
            <person name="Li M.H."/>
            <person name="Liu K.W."/>
            <person name="Li Z."/>
            <person name="Lu H.C."/>
            <person name="Ye Q.L."/>
            <person name="Zhang D."/>
            <person name="Wang J.Y."/>
            <person name="Li Y.F."/>
            <person name="Zhong Z.M."/>
            <person name="Liu X."/>
            <person name="Yu X."/>
            <person name="Liu D.K."/>
            <person name="Tu X.D."/>
            <person name="Liu B."/>
            <person name="Hao Y."/>
            <person name="Liao X.Y."/>
            <person name="Jiang Y.T."/>
            <person name="Sun W.H."/>
            <person name="Chen J."/>
            <person name="Chen Y.Q."/>
            <person name="Ai Y."/>
            <person name="Zhai J.W."/>
            <person name="Wu S.S."/>
            <person name="Zhou Z."/>
            <person name="Hsiao Y.Y."/>
            <person name="Wu W.L."/>
            <person name="Chen Y.Y."/>
            <person name="Lin Y.F."/>
            <person name="Hsu J.L."/>
            <person name="Li C.Y."/>
            <person name="Wang Z.W."/>
            <person name="Zhao X."/>
            <person name="Zhong W.Y."/>
            <person name="Ma X.K."/>
            <person name="Ma L."/>
            <person name="Huang J."/>
            <person name="Chen G.Z."/>
            <person name="Huang M.Z."/>
            <person name="Huang L."/>
            <person name="Peng D.H."/>
            <person name="Luo Y.B."/>
            <person name="Zou S.Q."/>
            <person name="Chen S.P."/>
            <person name="Lan S."/>
            <person name="Tsai W.C."/>
            <person name="Van de Peer Y."/>
            <person name="Liu Z.J."/>
        </authorList>
    </citation>
    <scope>NUCLEOTIDE SEQUENCE [LARGE SCALE GENOMIC DNA]</scope>
    <source>
        <strain evidence="4">Lor288</strain>
    </source>
</reference>
<dbReference type="SUPFAM" id="SSF48452">
    <property type="entry name" value="TPR-like"/>
    <property type="match status" value="1"/>
</dbReference>
<dbReference type="InterPro" id="IPR046848">
    <property type="entry name" value="E_motif"/>
</dbReference>
<dbReference type="Pfam" id="PF13041">
    <property type="entry name" value="PPR_2"/>
    <property type="match status" value="3"/>
</dbReference>
<feature type="repeat" description="PPR" evidence="2">
    <location>
        <begin position="339"/>
        <end position="373"/>
    </location>
</feature>
<dbReference type="InterPro" id="IPR002885">
    <property type="entry name" value="PPR_rpt"/>
</dbReference>
<gene>
    <name evidence="4" type="primary">PCMP-H71</name>
    <name evidence="4" type="ORF">KSP40_PGU001491</name>
</gene>
<dbReference type="Pfam" id="PF20431">
    <property type="entry name" value="E_motif"/>
    <property type="match status" value="1"/>
</dbReference>
<keyword evidence="1" id="KW-0677">Repeat</keyword>
<evidence type="ECO:0000256" key="1">
    <source>
        <dbReference type="ARBA" id="ARBA00022737"/>
    </source>
</evidence>
<dbReference type="NCBIfam" id="TIGR00756">
    <property type="entry name" value="PPR"/>
    <property type="match status" value="2"/>
</dbReference>